<protein>
    <submittedName>
        <fullName evidence="1">Uncharacterized protein</fullName>
    </submittedName>
</protein>
<evidence type="ECO:0000313" key="2">
    <source>
        <dbReference type="Proteomes" id="UP000031668"/>
    </source>
</evidence>
<comment type="caution">
    <text evidence="1">The sequence shown here is derived from an EMBL/GenBank/DDBJ whole genome shotgun (WGS) entry which is preliminary data.</text>
</comment>
<proteinExistence type="predicted"/>
<dbReference type="EMBL" id="JWZT01002953">
    <property type="protein sequence ID" value="KII68125.1"/>
    <property type="molecule type" value="Genomic_DNA"/>
</dbReference>
<dbReference type="AlphaFoldDB" id="A0A0C2MVF4"/>
<evidence type="ECO:0000313" key="1">
    <source>
        <dbReference type="EMBL" id="KII68125.1"/>
    </source>
</evidence>
<dbReference type="Proteomes" id="UP000031668">
    <property type="component" value="Unassembled WGS sequence"/>
</dbReference>
<accession>A0A0C2MVF4</accession>
<organism evidence="1 2">
    <name type="scientific">Thelohanellus kitauei</name>
    <name type="common">Myxosporean</name>
    <dbReference type="NCBI Taxonomy" id="669202"/>
    <lineage>
        <taxon>Eukaryota</taxon>
        <taxon>Metazoa</taxon>
        <taxon>Cnidaria</taxon>
        <taxon>Myxozoa</taxon>
        <taxon>Myxosporea</taxon>
        <taxon>Bivalvulida</taxon>
        <taxon>Platysporina</taxon>
        <taxon>Myxobolidae</taxon>
        <taxon>Thelohanellus</taxon>
    </lineage>
</organism>
<sequence>MLNLVFEHIFKPLSLSCSVNGLNSSSQEMIVNICQELSIYAHRSLNLTSEGTVLMKTDDLACPFLTHTKIEFVRSKVVYLNYNLKSEFVSFLHKNLRPENVAFGFYAHII</sequence>
<name>A0A0C2MVF4_THEKT</name>
<reference evidence="1 2" key="1">
    <citation type="journal article" date="2014" name="Genome Biol. Evol.">
        <title>The genome of the myxosporean Thelohanellus kitauei shows adaptations to nutrient acquisition within its fish host.</title>
        <authorList>
            <person name="Yang Y."/>
            <person name="Xiong J."/>
            <person name="Zhou Z."/>
            <person name="Huo F."/>
            <person name="Miao W."/>
            <person name="Ran C."/>
            <person name="Liu Y."/>
            <person name="Zhang J."/>
            <person name="Feng J."/>
            <person name="Wang M."/>
            <person name="Wang M."/>
            <person name="Wang L."/>
            <person name="Yao B."/>
        </authorList>
    </citation>
    <scope>NUCLEOTIDE SEQUENCE [LARGE SCALE GENOMIC DNA]</scope>
    <source>
        <strain evidence="1">Wuqing</strain>
    </source>
</reference>
<keyword evidence="2" id="KW-1185">Reference proteome</keyword>
<gene>
    <name evidence="1" type="ORF">RF11_03006</name>
</gene>